<comment type="subcellular location">
    <subcellularLocation>
        <location evidence="1">Periplasm</location>
    </subcellularLocation>
</comment>
<proteinExistence type="inferred from homology"/>
<name>A0A0R2BEH5_SECCO</name>
<comment type="caution">
    <text evidence="6">The sequence shown here is derived from an EMBL/GenBank/DDBJ whole genome shotgun (WGS) entry which is preliminary data.</text>
</comment>
<dbReference type="CDD" id="cd01008">
    <property type="entry name" value="PBP2_NrtA_SsuA_CpmA_like"/>
    <property type="match status" value="1"/>
</dbReference>
<keyword evidence="4" id="KW-1133">Transmembrane helix</keyword>
<dbReference type="RefSeq" id="WP_054758566.1">
    <property type="nucleotide sequence ID" value="NZ_AYYR01000013.1"/>
</dbReference>
<dbReference type="Proteomes" id="UP000051845">
    <property type="component" value="Unassembled WGS sequence"/>
</dbReference>
<evidence type="ECO:0000259" key="5">
    <source>
        <dbReference type="Pfam" id="PF09084"/>
    </source>
</evidence>
<feature type="domain" description="SsuA/THI5-like" evidence="5">
    <location>
        <begin position="57"/>
        <end position="263"/>
    </location>
</feature>
<dbReference type="Pfam" id="PF09084">
    <property type="entry name" value="NMT1"/>
    <property type="match status" value="1"/>
</dbReference>
<comment type="similarity">
    <text evidence="2">Belongs to the bacterial solute-binding protein SsuA/TauA family.</text>
</comment>
<keyword evidence="3" id="KW-0732">Signal</keyword>
<dbReference type="PANTHER" id="PTHR30024:SF47">
    <property type="entry name" value="TAURINE-BINDING PERIPLASMIC PROTEIN"/>
    <property type="match status" value="1"/>
</dbReference>
<keyword evidence="4" id="KW-0472">Membrane</keyword>
<dbReference type="SUPFAM" id="SSF53850">
    <property type="entry name" value="Periplasmic binding protein-like II"/>
    <property type="match status" value="1"/>
</dbReference>
<protein>
    <recommendedName>
        <fullName evidence="5">SsuA/THI5-like domain-containing protein</fullName>
    </recommendedName>
</protein>
<dbReference type="GO" id="GO:0042597">
    <property type="term" value="C:periplasmic space"/>
    <property type="evidence" value="ECO:0007669"/>
    <property type="project" value="UniProtKB-SubCell"/>
</dbReference>
<dbReference type="AlphaFoldDB" id="A0A0R2BEH5"/>
<accession>A0A0R2BEH5</accession>
<dbReference type="Gene3D" id="3.40.190.10">
    <property type="entry name" value="Periplasmic binding protein-like II"/>
    <property type="match status" value="2"/>
</dbReference>
<evidence type="ECO:0000256" key="2">
    <source>
        <dbReference type="ARBA" id="ARBA00010742"/>
    </source>
</evidence>
<organism evidence="6 7">
    <name type="scientific">Secundilactobacillus collinoides DSM 20515 = JCM 1123</name>
    <dbReference type="NCBI Taxonomy" id="1423733"/>
    <lineage>
        <taxon>Bacteria</taxon>
        <taxon>Bacillati</taxon>
        <taxon>Bacillota</taxon>
        <taxon>Bacilli</taxon>
        <taxon>Lactobacillales</taxon>
        <taxon>Lactobacillaceae</taxon>
        <taxon>Secundilactobacillus</taxon>
    </lineage>
</organism>
<feature type="transmembrane region" description="Helical" evidence="4">
    <location>
        <begin position="5"/>
        <end position="25"/>
    </location>
</feature>
<keyword evidence="4" id="KW-0812">Transmembrane</keyword>
<dbReference type="InterPro" id="IPR015168">
    <property type="entry name" value="SsuA/THI5"/>
</dbReference>
<dbReference type="EMBL" id="AYYR01000013">
    <property type="protein sequence ID" value="KRM77248.1"/>
    <property type="molecule type" value="Genomic_DNA"/>
</dbReference>
<sequence>MKKIIVWVVSIVVVIGIIVGAMFGLKGSSSSSSSSGSKTTVRLGLMTNSDGQYLAAIAQKEGYFSKYGIKVKTSTFSYGIESVNAITTGQLDIGYVADFAALNRFGSSSKSSLKMFAKLSSSSGSGNKLYVAKGINFLSDLKGKTIITSKGTDTEYVVARTLKKAGLKSSQVNLVSVETGQEALALMKSGKASAVWASGQNAEKLAKTGKFSVLTTQSKITSPTLSFAISNKSFLKKHPKAAEAYLKAINDAVKLVKAHPQKAAAIVAAKLNVPKSTVLATLNSENFNINFDSSTYSSLKTIYKYLDSSNELKHTYNISDYVDTSALKKAIPSASIADN</sequence>
<dbReference type="PANTHER" id="PTHR30024">
    <property type="entry name" value="ALIPHATIC SULFONATES-BINDING PROTEIN-RELATED"/>
    <property type="match status" value="1"/>
</dbReference>
<evidence type="ECO:0000256" key="3">
    <source>
        <dbReference type="ARBA" id="ARBA00022729"/>
    </source>
</evidence>
<dbReference type="STRING" id="33960.TY91_07610"/>
<evidence type="ECO:0000313" key="7">
    <source>
        <dbReference type="Proteomes" id="UP000051845"/>
    </source>
</evidence>
<evidence type="ECO:0000313" key="6">
    <source>
        <dbReference type="EMBL" id="KRM77248.1"/>
    </source>
</evidence>
<evidence type="ECO:0000256" key="1">
    <source>
        <dbReference type="ARBA" id="ARBA00004418"/>
    </source>
</evidence>
<dbReference type="PATRIC" id="fig|1423733.4.peg.515"/>
<evidence type="ECO:0000256" key="4">
    <source>
        <dbReference type="SAM" id="Phobius"/>
    </source>
</evidence>
<reference evidence="6 7" key="1">
    <citation type="journal article" date="2015" name="Genome Announc.">
        <title>Expanding the biotechnology potential of lactobacilli through comparative genomics of 213 strains and associated genera.</title>
        <authorList>
            <person name="Sun Z."/>
            <person name="Harris H.M."/>
            <person name="McCann A."/>
            <person name="Guo C."/>
            <person name="Argimon S."/>
            <person name="Zhang W."/>
            <person name="Yang X."/>
            <person name="Jeffery I.B."/>
            <person name="Cooney J.C."/>
            <person name="Kagawa T.F."/>
            <person name="Liu W."/>
            <person name="Song Y."/>
            <person name="Salvetti E."/>
            <person name="Wrobel A."/>
            <person name="Rasinkangas P."/>
            <person name="Parkhill J."/>
            <person name="Rea M.C."/>
            <person name="O'Sullivan O."/>
            <person name="Ritari J."/>
            <person name="Douillard F.P."/>
            <person name="Paul Ross R."/>
            <person name="Yang R."/>
            <person name="Briner A.E."/>
            <person name="Felis G.E."/>
            <person name="de Vos W.M."/>
            <person name="Barrangou R."/>
            <person name="Klaenhammer T.R."/>
            <person name="Caufield P.W."/>
            <person name="Cui Y."/>
            <person name="Zhang H."/>
            <person name="O'Toole P.W."/>
        </authorList>
    </citation>
    <scope>NUCLEOTIDE SEQUENCE [LARGE SCALE GENOMIC DNA]</scope>
    <source>
        <strain evidence="6 7">DSM 20515</strain>
    </source>
</reference>
<gene>
    <name evidence="6" type="ORF">FC82_GL000493</name>
</gene>